<reference evidence="1 2" key="2">
    <citation type="submission" date="2017-10" db="EMBL/GenBank/DDBJ databases">
        <title>Extensive intraspecific genome diversity in a model arbuscular mycorrhizal fungus.</title>
        <authorList>
            <person name="Chen E.C.H."/>
            <person name="Morin E."/>
            <person name="Baudet D."/>
            <person name="Noel J."/>
            <person name="Ndikumana S."/>
            <person name="Charron P."/>
            <person name="St-Onge C."/>
            <person name="Giorgi J."/>
            <person name="Grigoriev I.V."/>
            <person name="Roux C."/>
            <person name="Martin F.M."/>
            <person name="Corradi N."/>
        </authorList>
    </citation>
    <scope>NUCLEOTIDE SEQUENCE [LARGE SCALE GENOMIC DNA]</scope>
    <source>
        <strain evidence="1 2">C2</strain>
    </source>
</reference>
<dbReference type="Proteomes" id="UP000233469">
    <property type="component" value="Unassembled WGS sequence"/>
</dbReference>
<dbReference type="VEuPathDB" id="FungiDB:RhiirFUN_010557"/>
<dbReference type="OrthoDB" id="2461643at2759"/>
<evidence type="ECO:0000313" key="2">
    <source>
        <dbReference type="Proteomes" id="UP000233469"/>
    </source>
</evidence>
<organism evidence="1 2">
    <name type="scientific">Rhizophagus irregularis</name>
    <dbReference type="NCBI Taxonomy" id="588596"/>
    <lineage>
        <taxon>Eukaryota</taxon>
        <taxon>Fungi</taxon>
        <taxon>Fungi incertae sedis</taxon>
        <taxon>Mucoromycota</taxon>
        <taxon>Glomeromycotina</taxon>
        <taxon>Glomeromycetes</taxon>
        <taxon>Glomerales</taxon>
        <taxon>Glomeraceae</taxon>
        <taxon>Rhizophagus</taxon>
    </lineage>
</organism>
<dbReference type="VEuPathDB" id="FungiDB:RhiirA1_466833"/>
<evidence type="ECO:0000313" key="1">
    <source>
        <dbReference type="EMBL" id="PKK56770.1"/>
    </source>
</evidence>
<accession>A0A2N1M5B3</accession>
<protein>
    <submittedName>
        <fullName evidence="1">Uncharacterized protein</fullName>
    </submittedName>
</protein>
<dbReference type="AlphaFoldDB" id="A0A2N1M5B3"/>
<dbReference type="EMBL" id="LLXL01005136">
    <property type="protein sequence ID" value="PKK56770.1"/>
    <property type="molecule type" value="Genomic_DNA"/>
</dbReference>
<dbReference type="VEuPathDB" id="FungiDB:FUN_006617"/>
<comment type="caution">
    <text evidence="1">The sequence shown here is derived from an EMBL/GenBank/DDBJ whole genome shotgun (WGS) entry which is preliminary data.</text>
</comment>
<reference evidence="1 2" key="1">
    <citation type="submission" date="2016-04" db="EMBL/GenBank/DDBJ databases">
        <title>Genome analyses suggest a sexual origin of heterokaryosis in a supposedly ancient asexual fungus.</title>
        <authorList>
            <person name="Ropars J."/>
            <person name="Sedzielewska K."/>
            <person name="Noel J."/>
            <person name="Charron P."/>
            <person name="Farinelli L."/>
            <person name="Marton T."/>
            <person name="Kruger M."/>
            <person name="Pelin A."/>
            <person name="Brachmann A."/>
            <person name="Corradi N."/>
        </authorList>
    </citation>
    <scope>NUCLEOTIDE SEQUENCE [LARGE SCALE GENOMIC DNA]</scope>
    <source>
        <strain evidence="1 2">C2</strain>
    </source>
</reference>
<gene>
    <name evidence="1" type="ORF">RhiirC2_799313</name>
</gene>
<sequence length="114" mass="13789">MDTLVLIRNNRKNTVYDKLPNNNAHTRVVYNCDNIEKETWDNFRLNIKNQLNSLDQDVFEDKVNLTEHFQKNIDRYWNILNGIIVNATDTKLPRKVLRLHNTFKWYNKKKSRPE</sequence>
<name>A0A2N1M5B3_9GLOM</name>
<proteinExistence type="predicted"/>